<sequence length="133" mass="13375">MMSFSASAETISSRTPSSAKVGGSFSPPGLVTPSGASTGVMPVDRKPGSAAGPVASASDAALNSGLDAALDSGLDSGPDSEPDSALPSGTDRMIASLRAQEPWRGSSTAARPHRGRGRRAAEALRAPCRVRVR</sequence>
<organism evidence="2 3">
    <name type="scientific">Pseudonocardia saturnea</name>
    <dbReference type="NCBI Taxonomy" id="33909"/>
    <lineage>
        <taxon>Bacteria</taxon>
        <taxon>Bacillati</taxon>
        <taxon>Actinomycetota</taxon>
        <taxon>Actinomycetes</taxon>
        <taxon>Pseudonocardiales</taxon>
        <taxon>Pseudonocardiaceae</taxon>
        <taxon>Pseudonocardia</taxon>
    </lineage>
</organism>
<feature type="compositionally biased region" description="Polar residues" evidence="1">
    <location>
        <begin position="1"/>
        <end position="18"/>
    </location>
</feature>
<protein>
    <submittedName>
        <fullName evidence="2">Uncharacterized protein</fullName>
    </submittedName>
</protein>
<accession>A0ABQ0RWI1</accession>
<dbReference type="EMBL" id="BJNH01000020">
    <property type="protein sequence ID" value="GEC25025.1"/>
    <property type="molecule type" value="Genomic_DNA"/>
</dbReference>
<gene>
    <name evidence="2" type="ORF">PSA01_20540</name>
</gene>
<comment type="caution">
    <text evidence="2">The sequence shown here is derived from an EMBL/GenBank/DDBJ whole genome shotgun (WGS) entry which is preliminary data.</text>
</comment>
<proteinExistence type="predicted"/>
<keyword evidence="3" id="KW-1185">Reference proteome</keyword>
<dbReference type="Proteomes" id="UP000320693">
    <property type="component" value="Unassembled WGS sequence"/>
</dbReference>
<feature type="region of interest" description="Disordered" evidence="1">
    <location>
        <begin position="1"/>
        <end position="133"/>
    </location>
</feature>
<evidence type="ECO:0000256" key="1">
    <source>
        <dbReference type="SAM" id="MobiDB-lite"/>
    </source>
</evidence>
<evidence type="ECO:0000313" key="2">
    <source>
        <dbReference type="EMBL" id="GEC25025.1"/>
    </source>
</evidence>
<reference evidence="2 3" key="1">
    <citation type="submission" date="2019-06" db="EMBL/GenBank/DDBJ databases">
        <title>Whole genome shotgun sequence of Pseudonocardia saturnea NBRC 14499.</title>
        <authorList>
            <person name="Hosoyama A."/>
            <person name="Uohara A."/>
            <person name="Ohji S."/>
            <person name="Ichikawa N."/>
        </authorList>
    </citation>
    <scope>NUCLEOTIDE SEQUENCE [LARGE SCALE GENOMIC DNA]</scope>
    <source>
        <strain evidence="2 3">NBRC 14499</strain>
    </source>
</reference>
<feature type="compositionally biased region" description="Low complexity" evidence="1">
    <location>
        <begin position="48"/>
        <end position="61"/>
    </location>
</feature>
<evidence type="ECO:0000313" key="3">
    <source>
        <dbReference type="Proteomes" id="UP000320693"/>
    </source>
</evidence>
<name>A0ABQ0RWI1_9PSEU</name>